<proteinExistence type="predicted"/>
<dbReference type="EMBL" id="UAWC01000024">
    <property type="protein sequence ID" value="SQB35483.1"/>
    <property type="molecule type" value="Genomic_DNA"/>
</dbReference>
<accession>A0A2X2WCU8</accession>
<dbReference type="AlphaFoldDB" id="A0A2X2WCU8"/>
<dbReference type="Gene3D" id="1.10.10.10">
    <property type="entry name" value="Winged helix-like DNA-binding domain superfamily/Winged helix DNA-binding domain"/>
    <property type="match status" value="1"/>
</dbReference>
<reference evidence="1 2" key="1">
    <citation type="submission" date="2018-06" db="EMBL/GenBank/DDBJ databases">
        <authorList>
            <consortium name="Pathogen Informatics"/>
            <person name="Doyle S."/>
        </authorList>
    </citation>
    <scope>NUCLEOTIDE SEQUENCE [LARGE SCALE GENOMIC DNA]</scope>
    <source>
        <strain evidence="1 2">NCTC13028</strain>
    </source>
</reference>
<protein>
    <submittedName>
        <fullName evidence="1">Phage replication initiation protein</fullName>
    </submittedName>
</protein>
<dbReference type="RefSeq" id="WP_111921658.1">
    <property type="nucleotide sequence ID" value="NZ_JABAGF010000001.1"/>
</dbReference>
<dbReference type="Pfam" id="PF13730">
    <property type="entry name" value="HTH_36"/>
    <property type="match status" value="1"/>
</dbReference>
<sequence length="216" mass="25410">MGYTVIDNEVLENKDLNIQEQSLLIALISYYNKEKGYAYPSYKQLMNRSKIKSRTTFINTLNSLLTKKYIKRETIKGKGCKYFIKDFLPSTDIDQVQKCTRYKNVPTPSTDIDQQQVQKCTTTNTNTITNIITKYYIDLKFIDDVIDKVKITQEQYDKLIKKFNIDIVHKNIINLDNYIANGKGKNYKDHYRVINAWCNKAKSKDKTKSNLEDWRL</sequence>
<organism evidence="1 2">
    <name type="scientific">Clostridium cochlearium</name>
    <dbReference type="NCBI Taxonomy" id="1494"/>
    <lineage>
        <taxon>Bacteria</taxon>
        <taxon>Bacillati</taxon>
        <taxon>Bacillota</taxon>
        <taxon>Clostridia</taxon>
        <taxon>Eubacteriales</taxon>
        <taxon>Clostridiaceae</taxon>
        <taxon>Clostridium</taxon>
    </lineage>
</organism>
<dbReference type="Proteomes" id="UP000250223">
    <property type="component" value="Unassembled WGS sequence"/>
</dbReference>
<name>A0A2X2WCU8_CLOCO</name>
<evidence type="ECO:0000313" key="1">
    <source>
        <dbReference type="EMBL" id="SQB35483.1"/>
    </source>
</evidence>
<gene>
    <name evidence="1" type="ORF">NCTC13028_01991</name>
</gene>
<evidence type="ECO:0000313" key="2">
    <source>
        <dbReference type="Proteomes" id="UP000250223"/>
    </source>
</evidence>
<dbReference type="InterPro" id="IPR036388">
    <property type="entry name" value="WH-like_DNA-bd_sf"/>
</dbReference>